<reference evidence="1 2" key="1">
    <citation type="submission" date="2018-12" db="EMBL/GenBank/DDBJ databases">
        <authorList>
            <person name="Li A."/>
            <person name="Zhang M."/>
            <person name="Zhu H."/>
        </authorList>
    </citation>
    <scope>NUCLEOTIDE SEQUENCE [LARGE SCALE GENOMIC DNA]</scope>
    <source>
        <strain evidence="1 2">R04H25</strain>
    </source>
</reference>
<keyword evidence="2" id="KW-1185">Reference proteome</keyword>
<dbReference type="AlphaFoldDB" id="A0A443YYP1"/>
<accession>A0A443YYP1</accession>
<proteinExistence type="predicted"/>
<organism evidence="1 2">
    <name type="scientific">Pseudidiomarina gelatinasegens</name>
    <dbReference type="NCBI Taxonomy" id="2487740"/>
    <lineage>
        <taxon>Bacteria</taxon>
        <taxon>Pseudomonadati</taxon>
        <taxon>Pseudomonadota</taxon>
        <taxon>Gammaproteobacteria</taxon>
        <taxon>Alteromonadales</taxon>
        <taxon>Idiomarinaceae</taxon>
        <taxon>Pseudidiomarina</taxon>
    </lineage>
</organism>
<protein>
    <submittedName>
        <fullName evidence="1">DUF2971 domain-containing protein</fullName>
    </submittedName>
</protein>
<name>A0A443YYP1_9GAMM</name>
<dbReference type="InterPro" id="IPR021352">
    <property type="entry name" value="DUF2971"/>
</dbReference>
<evidence type="ECO:0000313" key="2">
    <source>
        <dbReference type="Proteomes" id="UP000288789"/>
    </source>
</evidence>
<dbReference type="OrthoDB" id="8550178at2"/>
<comment type="caution">
    <text evidence="1">The sequence shown here is derived from an EMBL/GenBank/DDBJ whole genome shotgun (WGS) entry which is preliminary data.</text>
</comment>
<dbReference type="RefSeq" id="WP_128352835.1">
    <property type="nucleotide sequence ID" value="NZ_RSFE01000007.1"/>
</dbReference>
<sequence length="270" mass="31547">MGNADLICHYTSMEGFKSIIQSKKIWATNVLFLNDTKEYLHAFDVFQAEVEKLKIELKNLSEKDTLFFSGLAQCMDEMDYIGAEQHYVTSFSKNIDQLSQWRAYGSIGIVFNKALFENSLNTHNQLYCRMKPCRYDTEGLQEMITAKIRKLYTDYLNSSNHDAIYRLATDLQIYLYNRAAFLKDKGFHEEREYRVSYASTGDEEVKFRATDSCLVPYVEIAFDQHAIDSIYIGPSVEPKRAEKSIELFLYEHFPDNPPKVHKSQCTYRNW</sequence>
<dbReference type="Pfam" id="PF11185">
    <property type="entry name" value="DUF2971"/>
    <property type="match status" value="1"/>
</dbReference>
<dbReference type="EMBL" id="RSFE01000007">
    <property type="protein sequence ID" value="RWU09217.1"/>
    <property type="molecule type" value="Genomic_DNA"/>
</dbReference>
<gene>
    <name evidence="1" type="ORF">EGC76_09885</name>
</gene>
<evidence type="ECO:0000313" key="1">
    <source>
        <dbReference type="EMBL" id="RWU09217.1"/>
    </source>
</evidence>
<dbReference type="Proteomes" id="UP000288789">
    <property type="component" value="Unassembled WGS sequence"/>
</dbReference>